<dbReference type="Proteomes" id="UP000271031">
    <property type="component" value="Unassembled WGS sequence"/>
</dbReference>
<accession>A0A3M8DSH2</accession>
<dbReference type="PROSITE" id="PS51257">
    <property type="entry name" value="PROKAR_LIPOPROTEIN"/>
    <property type="match status" value="1"/>
</dbReference>
<feature type="signal peptide" evidence="1">
    <location>
        <begin position="1"/>
        <end position="26"/>
    </location>
</feature>
<protein>
    <recommendedName>
        <fullName evidence="4">Lipoprotein</fullName>
    </recommendedName>
</protein>
<dbReference type="OrthoDB" id="2474505at2"/>
<evidence type="ECO:0008006" key="4">
    <source>
        <dbReference type="Google" id="ProtNLM"/>
    </source>
</evidence>
<evidence type="ECO:0000313" key="3">
    <source>
        <dbReference type="Proteomes" id="UP000271031"/>
    </source>
</evidence>
<reference evidence="2 3" key="1">
    <citation type="submission" date="2018-10" db="EMBL/GenBank/DDBJ databases">
        <title>Phylogenomics of Brevibacillus.</title>
        <authorList>
            <person name="Dunlap C."/>
        </authorList>
    </citation>
    <scope>NUCLEOTIDE SEQUENCE [LARGE SCALE GENOMIC DNA]</scope>
    <source>
        <strain evidence="2 3">JCM 15716</strain>
    </source>
</reference>
<evidence type="ECO:0000256" key="1">
    <source>
        <dbReference type="SAM" id="SignalP"/>
    </source>
</evidence>
<dbReference type="RefSeq" id="WP_122916965.1">
    <property type="nucleotide sequence ID" value="NZ_RHHQ01000006.1"/>
</dbReference>
<gene>
    <name evidence="2" type="ORF">EDM56_05880</name>
</gene>
<organism evidence="2 3">
    <name type="scientific">Brevibacillus fluminis</name>
    <dbReference type="NCBI Taxonomy" id="511487"/>
    <lineage>
        <taxon>Bacteria</taxon>
        <taxon>Bacillati</taxon>
        <taxon>Bacillota</taxon>
        <taxon>Bacilli</taxon>
        <taxon>Bacillales</taxon>
        <taxon>Paenibacillaceae</taxon>
        <taxon>Brevibacillus</taxon>
    </lineage>
</organism>
<name>A0A3M8DSH2_9BACL</name>
<sequence length="187" mass="20548">MLRKSRSILLMLLVVLAIITGCNSKAEPAKGEQGQLTASFDPENAKEYGIRGIYVGQGIKEAIDTLKPTKYDFMDVESRASMTVDQLANGEGTLVTGMLVVDNSQLMLKVRKGVIDSILVGGIVETERDKFKTNRGLALYDTVEQAKKLYGDAEGDAELTYKGKSQQMQFSTVNGKIVGFRFELIQQ</sequence>
<keyword evidence="1" id="KW-0732">Signal</keyword>
<dbReference type="AlphaFoldDB" id="A0A3M8DSH2"/>
<comment type="caution">
    <text evidence="2">The sequence shown here is derived from an EMBL/GenBank/DDBJ whole genome shotgun (WGS) entry which is preliminary data.</text>
</comment>
<dbReference type="EMBL" id="RHHQ01000006">
    <property type="protein sequence ID" value="RNB91113.1"/>
    <property type="molecule type" value="Genomic_DNA"/>
</dbReference>
<keyword evidence="3" id="KW-1185">Reference proteome</keyword>
<evidence type="ECO:0000313" key="2">
    <source>
        <dbReference type="EMBL" id="RNB91113.1"/>
    </source>
</evidence>
<proteinExistence type="predicted"/>
<feature type="chain" id="PRO_5018192770" description="Lipoprotein" evidence="1">
    <location>
        <begin position="27"/>
        <end position="187"/>
    </location>
</feature>